<protein>
    <submittedName>
        <fullName evidence="4">DgyrCDS8494</fullName>
    </submittedName>
</protein>
<evidence type="ECO:0000313" key="4">
    <source>
        <dbReference type="EMBL" id="CAD5119913.1"/>
    </source>
</evidence>
<reference evidence="4 5" key="1">
    <citation type="submission" date="2020-08" db="EMBL/GenBank/DDBJ databases">
        <authorList>
            <person name="Hejnol A."/>
        </authorList>
    </citation>
    <scope>NUCLEOTIDE SEQUENCE [LARGE SCALE GENOMIC DNA]</scope>
</reference>
<feature type="compositionally biased region" description="Polar residues" evidence="1">
    <location>
        <begin position="593"/>
        <end position="609"/>
    </location>
</feature>
<evidence type="ECO:0000256" key="1">
    <source>
        <dbReference type="SAM" id="MobiDB-lite"/>
    </source>
</evidence>
<keyword evidence="2" id="KW-0812">Transmembrane</keyword>
<keyword evidence="5" id="KW-1185">Reference proteome</keyword>
<dbReference type="AlphaFoldDB" id="A0A7I8VWM2"/>
<dbReference type="Proteomes" id="UP000549394">
    <property type="component" value="Unassembled WGS sequence"/>
</dbReference>
<evidence type="ECO:0000256" key="3">
    <source>
        <dbReference type="SAM" id="SignalP"/>
    </source>
</evidence>
<feature type="region of interest" description="Disordered" evidence="1">
    <location>
        <begin position="593"/>
        <end position="616"/>
    </location>
</feature>
<gene>
    <name evidence="4" type="ORF">DGYR_LOCUS8089</name>
</gene>
<feature type="chain" id="PRO_5029771319" evidence="3">
    <location>
        <begin position="20"/>
        <end position="724"/>
    </location>
</feature>
<comment type="caution">
    <text evidence="4">The sequence shown here is derived from an EMBL/GenBank/DDBJ whole genome shotgun (WGS) entry which is preliminary data.</text>
</comment>
<keyword evidence="3" id="KW-0732">Signal</keyword>
<evidence type="ECO:0000313" key="5">
    <source>
        <dbReference type="Proteomes" id="UP000549394"/>
    </source>
</evidence>
<dbReference type="EMBL" id="CAJFCJ010000011">
    <property type="protein sequence ID" value="CAD5119913.1"/>
    <property type="molecule type" value="Genomic_DNA"/>
</dbReference>
<proteinExistence type="predicted"/>
<feature type="signal peptide" evidence="3">
    <location>
        <begin position="1"/>
        <end position="19"/>
    </location>
</feature>
<evidence type="ECO:0000256" key="2">
    <source>
        <dbReference type="SAM" id="Phobius"/>
    </source>
</evidence>
<organism evidence="4 5">
    <name type="scientific">Dimorphilus gyrociliatus</name>
    <dbReference type="NCBI Taxonomy" id="2664684"/>
    <lineage>
        <taxon>Eukaryota</taxon>
        <taxon>Metazoa</taxon>
        <taxon>Spiralia</taxon>
        <taxon>Lophotrochozoa</taxon>
        <taxon>Annelida</taxon>
        <taxon>Polychaeta</taxon>
        <taxon>Polychaeta incertae sedis</taxon>
        <taxon>Dinophilidae</taxon>
        <taxon>Dimorphilus</taxon>
    </lineage>
</organism>
<keyword evidence="2" id="KW-1133">Transmembrane helix</keyword>
<sequence length="724" mass="83427">MTNWMLLLVLLSFIAQSAEDPCNNILQGIPLSFQGLLAPNNFNLTTYGMQEVTCKPEQSYTEMYFCVISNTKPIEQVSNETIILKNQAVDGILFCLIKNKSNHFFQKHVAFFVGAAPVISENLRCSLEYLSIIICKRMTGVQIVNITNIKCERLSTQKWKLNVENSYLTKKANITLKKSNYFGDTFKTIIIPLKEIVSLSNFSLTIDEVKTNTIVVQTHYPQIFKSHNVSIKITVHLNCKWKIKKCQMTFQRSLSKNGTFEVNSLIPHTEYELGLSVQAEYSKIITNKSLRFKTKPAVPGCLPEPIPPYCAFGTNLSYMAIIMDNRTTHMFKVRGKERKFVFQDLKSNLGHHINIFPINSLGFNYKIPKETINIERENAICTNSDIVLSKVGQKKIGIYSMKQNTILVYYEKRFRHFTYGVQWKKFSRSKNDILNGTVNLDKNVEEYEFGIATKCGVLWKKCVFSQLTDRKVTPEYQILKNEVIVTLDRSCSKIKFYYKFSILVETSIMSCKQVERAFPEMRQFALDPSQTMVTIFLYVCLIPVTIFGFVVIYCFVRYRRRFTFKTVSDKFIRELNNKQTGEGSLEQTHFIPSSESNLQPDENSTQHYTSVHDCDKNTKNTNIKELVKAKNEIPETSQKCQNELIIAESDENPYKFKIENCSQMHKQNDCRTKSFTDGIPYKLKFVNCPQVDQGNESEQTQTGSDGITYSLMFTAEQKEIDNNQ</sequence>
<name>A0A7I8VWM2_9ANNE</name>
<feature type="transmembrane region" description="Helical" evidence="2">
    <location>
        <begin position="535"/>
        <end position="556"/>
    </location>
</feature>
<keyword evidence="2" id="KW-0472">Membrane</keyword>
<accession>A0A7I8VWM2</accession>